<dbReference type="EMBL" id="JAMQYH010000003">
    <property type="protein sequence ID" value="KAJ1692860.1"/>
    <property type="molecule type" value="Genomic_DNA"/>
</dbReference>
<dbReference type="SMART" id="SM00389">
    <property type="entry name" value="HOX"/>
    <property type="match status" value="1"/>
</dbReference>
<evidence type="ECO:0000256" key="9">
    <source>
        <dbReference type="SAM" id="MobiDB-lite"/>
    </source>
</evidence>
<evidence type="ECO:0000256" key="6">
    <source>
        <dbReference type="ARBA" id="ARBA00023163"/>
    </source>
</evidence>
<keyword evidence="5 8" id="KW-0371">Homeobox</keyword>
<evidence type="ECO:0000313" key="11">
    <source>
        <dbReference type="EMBL" id="KAJ1692860.1"/>
    </source>
</evidence>
<dbReference type="Pfam" id="PF07526">
    <property type="entry name" value="POX"/>
    <property type="match status" value="1"/>
</dbReference>
<evidence type="ECO:0000313" key="12">
    <source>
        <dbReference type="Proteomes" id="UP001151287"/>
    </source>
</evidence>
<evidence type="ECO:0000256" key="1">
    <source>
        <dbReference type="ARBA" id="ARBA00004123"/>
    </source>
</evidence>
<dbReference type="InterPro" id="IPR050224">
    <property type="entry name" value="TALE_homeobox"/>
</dbReference>
<dbReference type="InterPro" id="IPR006563">
    <property type="entry name" value="POX_dom"/>
</dbReference>
<dbReference type="Gene3D" id="1.10.10.60">
    <property type="entry name" value="Homeodomain-like"/>
    <property type="match status" value="1"/>
</dbReference>
<feature type="compositionally biased region" description="Polar residues" evidence="9">
    <location>
        <begin position="344"/>
        <end position="354"/>
    </location>
</feature>
<dbReference type="Proteomes" id="UP001151287">
    <property type="component" value="Unassembled WGS sequence"/>
</dbReference>
<dbReference type="GO" id="GO:0003677">
    <property type="term" value="F:DNA binding"/>
    <property type="evidence" value="ECO:0007669"/>
    <property type="project" value="UniProtKB-UniRule"/>
</dbReference>
<sequence length="435" mass="50023">MAHESNLSQLFYPATVNYDIFNLQTSHYDQQLPTNNSWRGFFAEDETLNKGHSNREKSFVMSLYNTNQRMISHSQDYMQRPLQLRNCKYLKPCGELLSEFCNPQGKMVQSRKPPRGKREDGDTASWTNQHLSSMDPLELHSRKTKLLSLLEEVNRRYRRYCEQMNAITSSFESITDEGTAEIYTKLASEAMSRHFRHLKDAIITQLHATQKALGEENAHPTVSGATKGETPRLKLLDRRLRQQNLFQHGAILDSNPWRPQRGLPEKAVSILRAWLFEHFLNPYPNDVDKHILARQTGLSRSQVSNWFINARVRLWKPMIEEMYKEEIIKNRDDKEREPNYAVDQKQTQGSSPINVGTGVHKAGDRGKVSLTLGLQQNGELTSFAMPQSPHRESPLLSRDDNIDEGQEGHFAILGEVDGLPYRNLIDADQLLHDLA</sequence>
<protein>
    <recommendedName>
        <fullName evidence="10">Homeobox domain-containing protein</fullName>
    </recommendedName>
</protein>
<evidence type="ECO:0000256" key="7">
    <source>
        <dbReference type="ARBA" id="ARBA00023242"/>
    </source>
</evidence>
<keyword evidence="6" id="KW-0804">Transcription</keyword>
<comment type="subcellular location">
    <subcellularLocation>
        <location evidence="1 8">Nucleus</location>
    </subcellularLocation>
</comment>
<feature type="region of interest" description="Disordered" evidence="9">
    <location>
        <begin position="105"/>
        <end position="129"/>
    </location>
</feature>
<dbReference type="SUPFAM" id="SSF46689">
    <property type="entry name" value="Homeodomain-like"/>
    <property type="match status" value="1"/>
</dbReference>
<evidence type="ECO:0000256" key="2">
    <source>
        <dbReference type="ARBA" id="ARBA00006454"/>
    </source>
</evidence>
<dbReference type="Pfam" id="PF05920">
    <property type="entry name" value="Homeobox_KN"/>
    <property type="match status" value="1"/>
</dbReference>
<evidence type="ECO:0000256" key="4">
    <source>
        <dbReference type="ARBA" id="ARBA00023125"/>
    </source>
</evidence>
<dbReference type="FunFam" id="1.10.10.60:FF:000083">
    <property type="entry name" value="BEL1-like homeodomain protein 4"/>
    <property type="match status" value="1"/>
</dbReference>
<keyword evidence="3" id="KW-0805">Transcription regulation</keyword>
<dbReference type="PANTHER" id="PTHR11850">
    <property type="entry name" value="HOMEOBOX PROTEIN TRANSCRIPTION FACTORS"/>
    <property type="match status" value="1"/>
</dbReference>
<proteinExistence type="inferred from homology"/>
<feature type="region of interest" description="Disordered" evidence="9">
    <location>
        <begin position="334"/>
        <end position="355"/>
    </location>
</feature>
<keyword evidence="7 8" id="KW-0539">Nucleus</keyword>
<dbReference type="InterPro" id="IPR008422">
    <property type="entry name" value="KN_HD"/>
</dbReference>
<dbReference type="AlphaFoldDB" id="A0A9Q0CFE5"/>
<evidence type="ECO:0000256" key="3">
    <source>
        <dbReference type="ARBA" id="ARBA00023015"/>
    </source>
</evidence>
<dbReference type="GO" id="GO:0006355">
    <property type="term" value="P:regulation of DNA-templated transcription"/>
    <property type="evidence" value="ECO:0007669"/>
    <property type="project" value="InterPro"/>
</dbReference>
<reference evidence="11" key="1">
    <citation type="journal article" date="2022" name="Cell">
        <title>Repeat-based holocentromeres influence genome architecture and karyotype evolution.</title>
        <authorList>
            <person name="Hofstatter P.G."/>
            <person name="Thangavel G."/>
            <person name="Lux T."/>
            <person name="Neumann P."/>
            <person name="Vondrak T."/>
            <person name="Novak P."/>
            <person name="Zhang M."/>
            <person name="Costa L."/>
            <person name="Castellani M."/>
            <person name="Scott A."/>
            <person name="Toegelov H."/>
            <person name="Fuchs J."/>
            <person name="Mata-Sucre Y."/>
            <person name="Dias Y."/>
            <person name="Vanzela A.L.L."/>
            <person name="Huettel B."/>
            <person name="Almeida C.C.S."/>
            <person name="Simkova H."/>
            <person name="Souza G."/>
            <person name="Pedrosa-Harand A."/>
            <person name="Macas J."/>
            <person name="Mayer K.F.X."/>
            <person name="Houben A."/>
            <person name="Marques A."/>
        </authorList>
    </citation>
    <scope>NUCLEOTIDE SEQUENCE</scope>
    <source>
        <strain evidence="11">RhyBre1mFocal</strain>
    </source>
</reference>
<dbReference type="SMART" id="SM00574">
    <property type="entry name" value="POX"/>
    <property type="match status" value="1"/>
</dbReference>
<evidence type="ECO:0000259" key="10">
    <source>
        <dbReference type="PROSITE" id="PS50071"/>
    </source>
</evidence>
<keyword evidence="4 8" id="KW-0238">DNA-binding</keyword>
<organism evidence="11 12">
    <name type="scientific">Rhynchospora breviuscula</name>
    <dbReference type="NCBI Taxonomy" id="2022672"/>
    <lineage>
        <taxon>Eukaryota</taxon>
        <taxon>Viridiplantae</taxon>
        <taxon>Streptophyta</taxon>
        <taxon>Embryophyta</taxon>
        <taxon>Tracheophyta</taxon>
        <taxon>Spermatophyta</taxon>
        <taxon>Magnoliopsida</taxon>
        <taxon>Liliopsida</taxon>
        <taxon>Poales</taxon>
        <taxon>Cyperaceae</taxon>
        <taxon>Cyperoideae</taxon>
        <taxon>Rhynchosporeae</taxon>
        <taxon>Rhynchospora</taxon>
    </lineage>
</organism>
<dbReference type="InterPro" id="IPR009057">
    <property type="entry name" value="Homeodomain-like_sf"/>
</dbReference>
<evidence type="ECO:0000256" key="8">
    <source>
        <dbReference type="PROSITE-ProRule" id="PRU00108"/>
    </source>
</evidence>
<comment type="similarity">
    <text evidence="2">Belongs to the TALE/BELL homeobox family.</text>
</comment>
<accession>A0A9Q0CFE5</accession>
<keyword evidence="12" id="KW-1185">Reference proteome</keyword>
<feature type="DNA-binding region" description="Homeobox" evidence="8">
    <location>
        <begin position="256"/>
        <end position="318"/>
    </location>
</feature>
<dbReference type="PROSITE" id="PS50071">
    <property type="entry name" value="HOMEOBOX_2"/>
    <property type="match status" value="1"/>
</dbReference>
<dbReference type="OrthoDB" id="10056939at2759"/>
<dbReference type="GO" id="GO:0005634">
    <property type="term" value="C:nucleus"/>
    <property type="evidence" value="ECO:0007669"/>
    <property type="project" value="UniProtKB-SubCell"/>
</dbReference>
<feature type="domain" description="Homeobox" evidence="10">
    <location>
        <begin position="254"/>
        <end position="317"/>
    </location>
</feature>
<name>A0A9Q0CFE5_9POAL</name>
<dbReference type="CDD" id="cd00086">
    <property type="entry name" value="homeodomain"/>
    <property type="match status" value="1"/>
</dbReference>
<gene>
    <name evidence="11" type="ORF">LUZ63_009558</name>
</gene>
<evidence type="ECO:0000256" key="5">
    <source>
        <dbReference type="ARBA" id="ARBA00023155"/>
    </source>
</evidence>
<comment type="caution">
    <text evidence="11">The sequence shown here is derived from an EMBL/GenBank/DDBJ whole genome shotgun (WGS) entry which is preliminary data.</text>
</comment>
<dbReference type="InterPro" id="IPR001356">
    <property type="entry name" value="HD"/>
</dbReference>